<accession>A0A212IYZ3</accession>
<reference evidence="1" key="1">
    <citation type="submission" date="2016-04" db="EMBL/GenBank/DDBJ databases">
        <authorList>
            <person name="Evans L.H."/>
            <person name="Alamgir A."/>
            <person name="Owens N."/>
            <person name="Weber N.D."/>
            <person name="Virtaneva K."/>
            <person name="Barbian K."/>
            <person name="Babar A."/>
            <person name="Rosenke K."/>
        </authorList>
    </citation>
    <scope>NUCLEOTIDE SEQUENCE</scope>
    <source>
        <strain evidence="1">86</strain>
    </source>
</reference>
<organism evidence="1">
    <name type="scientific">uncultured delta proteobacterium</name>
    <dbReference type="NCBI Taxonomy" id="34034"/>
    <lineage>
        <taxon>Bacteria</taxon>
        <taxon>Deltaproteobacteria</taxon>
        <taxon>environmental samples</taxon>
    </lineage>
</organism>
<dbReference type="EMBL" id="FLUQ01000001">
    <property type="protein sequence ID" value="SBV92443.1"/>
    <property type="molecule type" value="Genomic_DNA"/>
</dbReference>
<dbReference type="AlphaFoldDB" id="A0A212IYZ3"/>
<gene>
    <name evidence="1" type="ORF">KL86DPRO_10363</name>
</gene>
<proteinExistence type="predicted"/>
<name>A0A212IYZ3_9DELT</name>
<evidence type="ECO:0000313" key="1">
    <source>
        <dbReference type="EMBL" id="SBV92443.1"/>
    </source>
</evidence>
<protein>
    <submittedName>
        <fullName evidence="1">Uncharacterized protein</fullName>
    </submittedName>
</protein>
<sequence length="59" mass="6617">MSSIIHGIYKGMEDAVITREEEEYFFAFLDRCGIAFSEVPASLRNIFRKGIAARDSAVS</sequence>